<evidence type="ECO:0000259" key="1">
    <source>
        <dbReference type="Pfam" id="PF18962"/>
    </source>
</evidence>
<dbReference type="NCBIfam" id="TIGR04183">
    <property type="entry name" value="Por_Secre_tail"/>
    <property type="match status" value="1"/>
</dbReference>
<feature type="domain" description="Secretion system C-terminal sorting" evidence="1">
    <location>
        <begin position="477"/>
        <end position="552"/>
    </location>
</feature>
<dbReference type="AlphaFoldDB" id="A0AAE3H7J9"/>
<dbReference type="RefSeq" id="WP_255038228.1">
    <property type="nucleotide sequence ID" value="NZ_RJUF01000174.1"/>
</dbReference>
<comment type="caution">
    <text evidence="2">The sequence shown here is derived from an EMBL/GenBank/DDBJ whole genome shotgun (WGS) entry which is preliminary data.</text>
</comment>
<reference evidence="2 3" key="1">
    <citation type="submission" date="2018-11" db="EMBL/GenBank/DDBJ databases">
        <title>Novel bacteria species description.</title>
        <authorList>
            <person name="Han J.-H."/>
        </authorList>
    </citation>
    <scope>NUCLEOTIDE SEQUENCE [LARGE SCALE GENOMIC DNA]</scope>
    <source>
        <strain evidence="2 3">KCTC23259</strain>
    </source>
</reference>
<keyword evidence="3" id="KW-1185">Reference proteome</keyword>
<dbReference type="PROSITE" id="PS51257">
    <property type="entry name" value="PROKAR_LIPOPROTEIN"/>
    <property type="match status" value="1"/>
</dbReference>
<dbReference type="Pfam" id="PF18962">
    <property type="entry name" value="Por_Secre_tail"/>
    <property type="match status" value="1"/>
</dbReference>
<dbReference type="Proteomes" id="UP001204144">
    <property type="component" value="Unassembled WGS sequence"/>
</dbReference>
<sequence>MPTNLGKKYLGYINRQFYIFIFSLFSISAFSQACPQTLDFDFKPSQPGNGINWLQFPEFDLPFKIVYGGPSRFVSTELMFKRGFTHLSNPNLIHLIPEKNRAFIQYSVAYSNPGQPWMTHKSPFNNDFSVYQRYWDTEITRIIGETNGKDRIAADIYVFDVETQLKSDDSILVLKNSSVVPQQIRNLSNQQFIEQYKRGIQDLYGKAMQYMLDKGKITAQNISSYSDAPILNTFINIQGRSWDAWKTDKSAVNYVCYDFDKNQVGGLAYNTQTFMTPSAYFYYDYPHPFAGEYLSYLLFQIEANRAWTSKDQMVFVWGKYSFNKEFVLKNIKPWMAESMAIFPFFAGAKGLWLWEDPTITENDMSNYEYFTKGLYRLSKFKNMFEGDYKLIETISAREYNETKKPIWRGVFKDNKLLVVAHNPNAKSETEEVKVLVNYGNFNKEITLKGFEVFLCQFDLSLPTGTEPNINFTDLSCFPNPTSDQIRIQLGLKSATKFRLKITDILGKSLYNEEVESKEQVFDKLINVSDFNTSEIIVSIQDDNSVISKKIIIAQ</sequence>
<dbReference type="EMBL" id="RJUF01000174">
    <property type="protein sequence ID" value="MCP9764535.1"/>
    <property type="molecule type" value="Genomic_DNA"/>
</dbReference>
<name>A0AAE3H7J9_9BACT</name>
<organism evidence="2 3">
    <name type="scientific">Lacihabitans soyangensis</name>
    <dbReference type="NCBI Taxonomy" id="869394"/>
    <lineage>
        <taxon>Bacteria</taxon>
        <taxon>Pseudomonadati</taxon>
        <taxon>Bacteroidota</taxon>
        <taxon>Cytophagia</taxon>
        <taxon>Cytophagales</taxon>
        <taxon>Leadbetterellaceae</taxon>
        <taxon>Lacihabitans</taxon>
    </lineage>
</organism>
<evidence type="ECO:0000313" key="2">
    <source>
        <dbReference type="EMBL" id="MCP9764535.1"/>
    </source>
</evidence>
<protein>
    <submittedName>
        <fullName evidence="2">T9SS C-terminal target domain-containing protein</fullName>
    </submittedName>
</protein>
<accession>A0AAE3H7J9</accession>
<proteinExistence type="predicted"/>
<gene>
    <name evidence="2" type="ORF">EGI31_16465</name>
</gene>
<evidence type="ECO:0000313" key="3">
    <source>
        <dbReference type="Proteomes" id="UP001204144"/>
    </source>
</evidence>
<dbReference type="InterPro" id="IPR026444">
    <property type="entry name" value="Secre_tail"/>
</dbReference>